<protein>
    <recommendedName>
        <fullName evidence="8">Pali-domain-containing protein</fullName>
    </recommendedName>
</protein>
<evidence type="ECO:0008006" key="8">
    <source>
        <dbReference type="Google" id="ProtNLM"/>
    </source>
</evidence>
<evidence type="ECO:0000256" key="4">
    <source>
        <dbReference type="ARBA" id="ARBA00023136"/>
    </source>
</evidence>
<comment type="subcellular location">
    <subcellularLocation>
        <location evidence="1">Membrane</location>
        <topology evidence="1">Multi-pass membrane protein</topology>
    </subcellularLocation>
</comment>
<reference evidence="6 7" key="1">
    <citation type="submission" date="2024-01" db="EMBL/GenBank/DDBJ databases">
        <title>A draft genome for the cacao thread blight pathogen Marasmiellus scandens.</title>
        <authorList>
            <person name="Baruah I.K."/>
            <person name="Leung J."/>
            <person name="Bukari Y."/>
            <person name="Amoako-Attah I."/>
            <person name="Meinhardt L.W."/>
            <person name="Bailey B.A."/>
            <person name="Cohen S.P."/>
        </authorList>
    </citation>
    <scope>NUCLEOTIDE SEQUENCE [LARGE SCALE GENOMIC DNA]</scope>
    <source>
        <strain evidence="6 7">GH-19</strain>
    </source>
</reference>
<feature type="transmembrane region" description="Helical" evidence="5">
    <location>
        <begin position="113"/>
        <end position="134"/>
    </location>
</feature>
<evidence type="ECO:0000313" key="7">
    <source>
        <dbReference type="Proteomes" id="UP001498398"/>
    </source>
</evidence>
<evidence type="ECO:0000256" key="1">
    <source>
        <dbReference type="ARBA" id="ARBA00004141"/>
    </source>
</evidence>
<dbReference type="EMBL" id="JBANRG010000004">
    <property type="protein sequence ID" value="KAK7467014.1"/>
    <property type="molecule type" value="Genomic_DNA"/>
</dbReference>
<keyword evidence="3 5" id="KW-1133">Transmembrane helix</keyword>
<dbReference type="Pfam" id="PF06687">
    <property type="entry name" value="SUR7"/>
    <property type="match status" value="1"/>
</dbReference>
<evidence type="ECO:0000256" key="2">
    <source>
        <dbReference type="ARBA" id="ARBA00022692"/>
    </source>
</evidence>
<evidence type="ECO:0000256" key="5">
    <source>
        <dbReference type="SAM" id="Phobius"/>
    </source>
</evidence>
<dbReference type="PANTHER" id="PTHR28013">
    <property type="entry name" value="PROTEIN DCV1-RELATED"/>
    <property type="match status" value="1"/>
</dbReference>
<proteinExistence type="predicted"/>
<gene>
    <name evidence="6" type="ORF">VKT23_004076</name>
</gene>
<feature type="transmembrane region" description="Helical" evidence="5">
    <location>
        <begin position="190"/>
        <end position="215"/>
    </location>
</feature>
<dbReference type="Gene3D" id="1.20.140.150">
    <property type="match status" value="1"/>
</dbReference>
<feature type="transmembrane region" description="Helical" evidence="5">
    <location>
        <begin position="141"/>
        <end position="170"/>
    </location>
</feature>
<name>A0ABR1JYX3_9AGAR</name>
<evidence type="ECO:0000256" key="3">
    <source>
        <dbReference type="ARBA" id="ARBA00022989"/>
    </source>
</evidence>
<comment type="caution">
    <text evidence="6">The sequence shown here is derived from an EMBL/GenBank/DDBJ whole genome shotgun (WGS) entry which is preliminary data.</text>
</comment>
<evidence type="ECO:0000313" key="6">
    <source>
        <dbReference type="EMBL" id="KAK7467014.1"/>
    </source>
</evidence>
<dbReference type="PANTHER" id="PTHR28013:SF3">
    <property type="entry name" value="PROTEIN DCV1-RELATED"/>
    <property type="match status" value="1"/>
</dbReference>
<accession>A0ABR1JYX3</accession>
<dbReference type="InterPro" id="IPR051380">
    <property type="entry name" value="pH-response_reg_palI/RIM9"/>
</dbReference>
<dbReference type="InterPro" id="IPR009571">
    <property type="entry name" value="SUR7/Rim9-like_fungi"/>
</dbReference>
<organism evidence="6 7">
    <name type="scientific">Marasmiellus scandens</name>
    <dbReference type="NCBI Taxonomy" id="2682957"/>
    <lineage>
        <taxon>Eukaryota</taxon>
        <taxon>Fungi</taxon>
        <taxon>Dikarya</taxon>
        <taxon>Basidiomycota</taxon>
        <taxon>Agaricomycotina</taxon>
        <taxon>Agaricomycetes</taxon>
        <taxon>Agaricomycetidae</taxon>
        <taxon>Agaricales</taxon>
        <taxon>Marasmiineae</taxon>
        <taxon>Omphalotaceae</taxon>
        <taxon>Marasmiellus</taxon>
    </lineage>
</organism>
<keyword evidence="7" id="KW-1185">Reference proteome</keyword>
<keyword evidence="2 5" id="KW-0812">Transmembrane</keyword>
<sequence length="226" mass="24412">MLPFVTSGLLFVAFLLLLLVTLSVPIIKTIYLFTLSANVSSNLLDSGANGSVNFGVWGYCISAIQVSIVGFDHDTAAECSPRRLGYTIDSTVSEALHVDNLTNLISRTTTAALVLHPIACVLTFLTLLVSVFTFRQAASRLTYLITLGVGILAALFTTIVFLIDVILVAVVRNHVNDQTDGDLTLNWGNAVWMCLGATIALWLALTATCTGVCGCGRRFRTRKDMY</sequence>
<dbReference type="Proteomes" id="UP001498398">
    <property type="component" value="Unassembled WGS sequence"/>
</dbReference>
<keyword evidence="4 5" id="KW-0472">Membrane</keyword>